<evidence type="ECO:0000256" key="4">
    <source>
        <dbReference type="SAM" id="MobiDB-lite"/>
    </source>
</evidence>
<keyword evidence="3" id="KW-0479">Metal-binding</keyword>
<gene>
    <name evidence="5" type="ORF">DZF91_13755</name>
</gene>
<protein>
    <recommendedName>
        <fullName evidence="2">GTP cyclohydrolase 1 type 2 homolog</fullName>
    </recommendedName>
</protein>
<dbReference type="PANTHER" id="PTHR41774">
    <property type="match status" value="1"/>
</dbReference>
<organism evidence="5 6">
    <name type="scientific">Actinomadura logoneensis</name>
    <dbReference type="NCBI Taxonomy" id="2293572"/>
    <lineage>
        <taxon>Bacteria</taxon>
        <taxon>Bacillati</taxon>
        <taxon>Actinomycetota</taxon>
        <taxon>Actinomycetes</taxon>
        <taxon>Streptosporangiales</taxon>
        <taxon>Thermomonosporaceae</taxon>
        <taxon>Actinomadura</taxon>
    </lineage>
</organism>
<evidence type="ECO:0000313" key="5">
    <source>
        <dbReference type="EMBL" id="RFU41081.1"/>
    </source>
</evidence>
<feature type="compositionally biased region" description="Basic and acidic residues" evidence="4">
    <location>
        <begin position="1"/>
        <end position="10"/>
    </location>
</feature>
<evidence type="ECO:0000313" key="6">
    <source>
        <dbReference type="Proteomes" id="UP000261811"/>
    </source>
</evidence>
<feature type="region of interest" description="Disordered" evidence="4">
    <location>
        <begin position="1"/>
        <end position="75"/>
    </location>
</feature>
<dbReference type="SUPFAM" id="SSF102705">
    <property type="entry name" value="NIF3 (NGG1p interacting factor 3)-like"/>
    <property type="match status" value="1"/>
</dbReference>
<dbReference type="Gene3D" id="3.30.70.120">
    <property type="match status" value="1"/>
</dbReference>
<name>A0A372JM39_9ACTN</name>
<feature type="compositionally biased region" description="Low complexity" evidence="4">
    <location>
        <begin position="57"/>
        <end position="69"/>
    </location>
</feature>
<sequence length="432" mass="45239">MRAGRDDLRRPGPRRPGRGAFAAAEDARAAQRRLHPARAAARHHEPFRDRDAGHAGAGARHAQHPGGVRRVPRPRRRWPVTRAAEVAALLRPDAPRTGLVCGDVGAPVRHVLIAVDAAPATVAEAVRLHADMLVASGGLDRLDGAGMVGLGHRLGASGLALLVVPPSPDRDECSGAVAERLGLVGARPLLPSDELLDTVVAFVPKPDVERVVDALAEAGAGAIGDYARCVWTAEGVGSFVPLDGARPVIGAVGEVESVAETRVEMVLPRARRAEVAAALRRAHPYEEPAFYLCELAPRPGRHGLGRVGGLARAVPLARFAAHVAARLPGRPGGIRTAGDPDRPVRRVAVLASASSAASPLRLAADADVLVTDDLPTPALLARPEGEADGPAVVCAGTWATRRPWLDTLATRLRPFVGVTVSDTVTDPWTLHT</sequence>
<dbReference type="InterPro" id="IPR036069">
    <property type="entry name" value="DUF34/NIF3_sf"/>
</dbReference>
<dbReference type="Proteomes" id="UP000261811">
    <property type="component" value="Unassembled WGS sequence"/>
</dbReference>
<keyword evidence="6" id="KW-1185">Reference proteome</keyword>
<accession>A0A372JM39</accession>
<dbReference type="InterPro" id="IPR015867">
    <property type="entry name" value="N-reg_PII/ATP_PRibTrfase_C"/>
</dbReference>
<proteinExistence type="inferred from homology"/>
<dbReference type="PANTHER" id="PTHR41774:SF1">
    <property type="entry name" value="NGG1P INTERACTING FACTOR NIF3"/>
    <property type="match status" value="1"/>
</dbReference>
<reference evidence="5 6" key="1">
    <citation type="submission" date="2018-08" db="EMBL/GenBank/DDBJ databases">
        <title>Actinomadura jelena sp. nov., a novel Actinomycete isolated from soil in Chad.</title>
        <authorList>
            <person name="Shi L."/>
        </authorList>
    </citation>
    <scope>NUCLEOTIDE SEQUENCE [LARGE SCALE GENOMIC DNA]</scope>
    <source>
        <strain evidence="5 6">NEAU-G17</strain>
    </source>
</reference>
<evidence type="ECO:0000256" key="3">
    <source>
        <dbReference type="PIRSR" id="PIRSR602678-1"/>
    </source>
</evidence>
<dbReference type="EMBL" id="QURH01000235">
    <property type="protein sequence ID" value="RFU41081.1"/>
    <property type="molecule type" value="Genomic_DNA"/>
</dbReference>
<feature type="binding site" evidence="3">
    <location>
        <position position="169"/>
    </location>
    <ligand>
        <name>a divalent metal cation</name>
        <dbReference type="ChEBI" id="CHEBI:60240"/>
        <label>1</label>
    </ligand>
</feature>
<feature type="compositionally biased region" description="Basic and acidic residues" evidence="4">
    <location>
        <begin position="42"/>
        <end position="53"/>
    </location>
</feature>
<comment type="similarity">
    <text evidence="1">Belongs to the GTP cyclohydrolase I type 2/NIF3 family.</text>
</comment>
<dbReference type="GO" id="GO:0046872">
    <property type="term" value="F:metal ion binding"/>
    <property type="evidence" value="ECO:0007669"/>
    <property type="project" value="UniProtKB-KW"/>
</dbReference>
<evidence type="ECO:0000256" key="1">
    <source>
        <dbReference type="ARBA" id="ARBA00006964"/>
    </source>
</evidence>
<dbReference type="InterPro" id="IPR002678">
    <property type="entry name" value="DUF34/NIF3"/>
</dbReference>
<dbReference type="Pfam" id="PF01784">
    <property type="entry name" value="DUF34_NIF3"/>
    <property type="match status" value="1"/>
</dbReference>
<dbReference type="AlphaFoldDB" id="A0A372JM39"/>
<evidence type="ECO:0000256" key="2">
    <source>
        <dbReference type="ARBA" id="ARBA00022112"/>
    </source>
</evidence>
<comment type="caution">
    <text evidence="5">The sequence shown here is derived from an EMBL/GenBank/DDBJ whole genome shotgun (WGS) entry which is preliminary data.</text>
</comment>